<dbReference type="InterPro" id="IPR011871">
    <property type="entry name" value="Fib_succ_major"/>
</dbReference>
<evidence type="ECO:0000313" key="1">
    <source>
        <dbReference type="EMBL" id="ACX76059.1"/>
    </source>
</evidence>
<sequence length="80" mass="8650">MGGQSTAGQKLKSATGWTAYSGITNGDAFAFSALPAGFWGLNGDYDNKGNNAYFWSSTEDDSDFAYYMRLNYSLGSSFLD</sequence>
<gene>
    <name evidence="1" type="ordered locus">Fisuc_2473</name>
</gene>
<accession>A0ABM5LKQ3</accession>
<dbReference type="Proteomes" id="UP000001497">
    <property type="component" value="Chromosome"/>
</dbReference>
<proteinExistence type="predicted"/>
<reference evidence="1" key="1">
    <citation type="submission" date="2009-10" db="EMBL/GenBank/DDBJ databases">
        <title>Complete sequence of Fibrobacter succinogenes subsp. succinogenes S85.</title>
        <authorList>
            <consortium name="US DOE Joint Genome Institute"/>
            <person name="Lucas S."/>
            <person name="Copeland A."/>
            <person name="Lapidus A."/>
            <person name="Glavina del Rio T."/>
            <person name="Tice H."/>
            <person name="Bruce D."/>
            <person name="Goodwin L."/>
            <person name="Pitluck S."/>
            <person name="Chertkov O."/>
            <person name="Detter J.C."/>
            <person name="Han C."/>
            <person name="Tapia R."/>
            <person name="Larimer F."/>
            <person name="Land M."/>
            <person name="Hauser L."/>
            <person name="Kyrpides N."/>
            <person name="Mikhailova N."/>
            <person name="Weimer P.J."/>
            <person name="Stevenson D.M."/>
            <person name="Boyum J."/>
            <person name="Brumm P.I."/>
            <person name="Mead D."/>
        </authorList>
    </citation>
    <scope>NUCLEOTIDE SEQUENCE [LARGE SCALE GENOMIC DNA]</scope>
    <source>
        <strain evidence="1">S85</strain>
    </source>
</reference>
<dbReference type="NCBIfam" id="TIGR02145">
    <property type="entry name" value="Fib_succ_major"/>
    <property type="match status" value="1"/>
</dbReference>
<keyword evidence="2" id="KW-1185">Reference proteome</keyword>
<protein>
    <submittedName>
        <fullName evidence="1">Uncharacterized protein</fullName>
    </submittedName>
</protein>
<name>A0ABM5LKQ3_FIBSS</name>
<evidence type="ECO:0000313" key="2">
    <source>
        <dbReference type="Proteomes" id="UP000001497"/>
    </source>
</evidence>
<dbReference type="EMBL" id="CP001792">
    <property type="protein sequence ID" value="ACX76059.1"/>
    <property type="molecule type" value="Genomic_DNA"/>
</dbReference>
<organism evidence="1 2">
    <name type="scientific">Fibrobacter succinogenes (strain ATCC 19169 / S85)</name>
    <dbReference type="NCBI Taxonomy" id="59374"/>
    <lineage>
        <taxon>Bacteria</taxon>
        <taxon>Pseudomonadati</taxon>
        <taxon>Fibrobacterota</taxon>
        <taxon>Fibrobacteria</taxon>
        <taxon>Fibrobacterales</taxon>
        <taxon>Fibrobacteraceae</taxon>
        <taxon>Fibrobacter</taxon>
    </lineage>
</organism>